<dbReference type="KEGG" id="hde:HDEF_1576"/>
<accession>C4K6J8</accession>
<evidence type="ECO:0000313" key="2">
    <source>
        <dbReference type="Proteomes" id="UP000002334"/>
    </source>
</evidence>
<organism evidence="1 2">
    <name type="scientific">Hamiltonella defensa subsp. Acyrthosiphon pisum (strain 5AT)</name>
    <dbReference type="NCBI Taxonomy" id="572265"/>
    <lineage>
        <taxon>Bacteria</taxon>
        <taxon>Pseudomonadati</taxon>
        <taxon>Pseudomonadota</taxon>
        <taxon>Gammaproteobacteria</taxon>
        <taxon>Enterobacterales</taxon>
        <taxon>Enterobacteriaceae</taxon>
        <taxon>aphid secondary symbionts</taxon>
        <taxon>Candidatus Williamhamiltonella</taxon>
    </lineage>
</organism>
<protein>
    <submittedName>
        <fullName evidence="1">Uncharacterized protein</fullName>
    </submittedName>
</protein>
<name>C4K6J8_HAMD5</name>
<keyword evidence="2" id="KW-1185">Reference proteome</keyword>
<gene>
    <name evidence="1" type="ordered locus">HDEF_1576</name>
</gene>
<reference evidence="1 2" key="1">
    <citation type="journal article" date="2009" name="Proc. Natl. Acad. Sci. U.S.A.">
        <title>Hamiltonella defensa, genome evolution of protective bacterial endosymbiont from pathogenic ancestors.</title>
        <authorList>
            <person name="Degnan P.H."/>
            <person name="Yu Y."/>
            <person name="Sisneros N."/>
            <person name="Wing R.A."/>
            <person name="Moran N.A."/>
        </authorList>
    </citation>
    <scope>NUCLEOTIDE SEQUENCE [LARGE SCALE GENOMIC DNA]</scope>
    <source>
        <strain evidence="2">5AT</strain>
    </source>
</reference>
<dbReference type="Proteomes" id="UP000002334">
    <property type="component" value="Chromosome"/>
</dbReference>
<dbReference type="EMBL" id="CP001277">
    <property type="protein sequence ID" value="ACQ68191.1"/>
    <property type="molecule type" value="Genomic_DNA"/>
</dbReference>
<sequence length="37" mass="4634">MNAKKRCKLRRTVRCREERQRLETQWREERKKGGGLF</sequence>
<dbReference type="AlphaFoldDB" id="C4K6J8"/>
<evidence type="ECO:0000313" key="1">
    <source>
        <dbReference type="EMBL" id="ACQ68191.1"/>
    </source>
</evidence>
<dbReference type="HOGENOM" id="CLU_3344390_0_0_6"/>
<proteinExistence type="predicted"/>